<dbReference type="EMBL" id="CM016559">
    <property type="protein sequence ID" value="TKW00650.1"/>
    <property type="molecule type" value="Genomic_DNA"/>
</dbReference>
<evidence type="ECO:0000313" key="2">
    <source>
        <dbReference type="Proteomes" id="UP000298652"/>
    </source>
</evidence>
<proteinExistence type="predicted"/>
<dbReference type="Gramene" id="TKW00650">
    <property type="protein sequence ID" value="TKW00650"/>
    <property type="gene ID" value="SEVIR_8G125550v2"/>
</dbReference>
<keyword evidence="2" id="KW-1185">Reference proteome</keyword>
<gene>
    <name evidence="1" type="ORF">SEVIR_8G125550v2</name>
</gene>
<name>A0A4U6TEM4_SETVI</name>
<accession>A0A4U6TEM4</accession>
<reference evidence="1" key="1">
    <citation type="submission" date="2019-03" db="EMBL/GenBank/DDBJ databases">
        <title>WGS assembly of Setaria viridis.</title>
        <authorList>
            <person name="Huang P."/>
            <person name="Jenkins J."/>
            <person name="Grimwood J."/>
            <person name="Barry K."/>
            <person name="Healey A."/>
            <person name="Mamidi S."/>
            <person name="Sreedasyam A."/>
            <person name="Shu S."/>
            <person name="Feldman M."/>
            <person name="Wu J."/>
            <person name="Yu Y."/>
            <person name="Chen C."/>
            <person name="Johnson J."/>
            <person name="Rokhsar D."/>
            <person name="Baxter I."/>
            <person name="Schmutz J."/>
            <person name="Brutnell T."/>
            <person name="Kellogg E."/>
        </authorList>
    </citation>
    <scope>NUCLEOTIDE SEQUENCE [LARGE SCALE GENOMIC DNA]</scope>
</reference>
<sequence>MCCQIQIIVDKWMLVVCGICTICSHLDRLYKLDYDP</sequence>
<dbReference type="Proteomes" id="UP000298652">
    <property type="component" value="Chromosome 8"/>
</dbReference>
<organism evidence="1 2">
    <name type="scientific">Setaria viridis</name>
    <name type="common">Green bristlegrass</name>
    <name type="synonym">Setaria italica subsp. viridis</name>
    <dbReference type="NCBI Taxonomy" id="4556"/>
    <lineage>
        <taxon>Eukaryota</taxon>
        <taxon>Viridiplantae</taxon>
        <taxon>Streptophyta</taxon>
        <taxon>Embryophyta</taxon>
        <taxon>Tracheophyta</taxon>
        <taxon>Spermatophyta</taxon>
        <taxon>Magnoliopsida</taxon>
        <taxon>Liliopsida</taxon>
        <taxon>Poales</taxon>
        <taxon>Poaceae</taxon>
        <taxon>PACMAD clade</taxon>
        <taxon>Panicoideae</taxon>
        <taxon>Panicodae</taxon>
        <taxon>Paniceae</taxon>
        <taxon>Cenchrinae</taxon>
        <taxon>Setaria</taxon>
    </lineage>
</organism>
<evidence type="ECO:0000313" key="1">
    <source>
        <dbReference type="EMBL" id="TKW00650.1"/>
    </source>
</evidence>
<dbReference type="AlphaFoldDB" id="A0A4U6TEM4"/>
<protein>
    <submittedName>
        <fullName evidence="1">Uncharacterized protein</fullName>
    </submittedName>
</protein>